<keyword evidence="1" id="KW-0472">Membrane</keyword>
<accession>A0AAV1B598</accession>
<dbReference type="PANTHER" id="PTHR33116:SF78">
    <property type="entry name" value="OS12G0587133 PROTEIN"/>
    <property type="match status" value="1"/>
</dbReference>
<sequence>MDWKFLDVTMERTGFNRKRRGWISECLLSSMISVLVPFLFLMVAEGFNVMMVKSIQMKIFNEYEVGRGKLISRLKVNFNKSSLIGVNIHRSWLEEAVVALNCRVWTTPFKYLGLPVGGNHRRMGSWKSVVDTVWRRLSSWNNNNLSIGGHIILLKSV</sequence>
<gene>
    <name evidence="2" type="ORF">VFH_VI079760</name>
</gene>
<name>A0AAV1B598_VICFA</name>
<keyword evidence="1" id="KW-1133">Transmembrane helix</keyword>
<dbReference type="EMBL" id="OX451741">
    <property type="protein sequence ID" value="CAI8617498.1"/>
    <property type="molecule type" value="Genomic_DNA"/>
</dbReference>
<organism evidence="2 3">
    <name type="scientific">Vicia faba</name>
    <name type="common">Broad bean</name>
    <name type="synonym">Faba vulgaris</name>
    <dbReference type="NCBI Taxonomy" id="3906"/>
    <lineage>
        <taxon>Eukaryota</taxon>
        <taxon>Viridiplantae</taxon>
        <taxon>Streptophyta</taxon>
        <taxon>Embryophyta</taxon>
        <taxon>Tracheophyta</taxon>
        <taxon>Spermatophyta</taxon>
        <taxon>Magnoliopsida</taxon>
        <taxon>eudicotyledons</taxon>
        <taxon>Gunneridae</taxon>
        <taxon>Pentapetalae</taxon>
        <taxon>rosids</taxon>
        <taxon>fabids</taxon>
        <taxon>Fabales</taxon>
        <taxon>Fabaceae</taxon>
        <taxon>Papilionoideae</taxon>
        <taxon>50 kb inversion clade</taxon>
        <taxon>NPAAA clade</taxon>
        <taxon>Hologalegina</taxon>
        <taxon>IRL clade</taxon>
        <taxon>Fabeae</taxon>
        <taxon>Vicia</taxon>
    </lineage>
</organism>
<evidence type="ECO:0000256" key="1">
    <source>
        <dbReference type="SAM" id="Phobius"/>
    </source>
</evidence>
<keyword evidence="1" id="KW-0812">Transmembrane</keyword>
<proteinExistence type="predicted"/>
<protein>
    <submittedName>
        <fullName evidence="2">Uncharacterized protein</fullName>
    </submittedName>
</protein>
<feature type="transmembrane region" description="Helical" evidence="1">
    <location>
        <begin position="21"/>
        <end position="44"/>
    </location>
</feature>
<evidence type="ECO:0000313" key="3">
    <source>
        <dbReference type="Proteomes" id="UP001157006"/>
    </source>
</evidence>
<dbReference type="PANTHER" id="PTHR33116">
    <property type="entry name" value="REVERSE TRANSCRIPTASE ZINC-BINDING DOMAIN-CONTAINING PROTEIN-RELATED-RELATED"/>
    <property type="match status" value="1"/>
</dbReference>
<dbReference type="Proteomes" id="UP001157006">
    <property type="component" value="Chromosome 6"/>
</dbReference>
<evidence type="ECO:0000313" key="2">
    <source>
        <dbReference type="EMBL" id="CAI8617498.1"/>
    </source>
</evidence>
<reference evidence="2 3" key="1">
    <citation type="submission" date="2023-01" db="EMBL/GenBank/DDBJ databases">
        <authorList>
            <person name="Kreplak J."/>
        </authorList>
    </citation>
    <scope>NUCLEOTIDE SEQUENCE [LARGE SCALE GENOMIC DNA]</scope>
</reference>
<keyword evidence="3" id="KW-1185">Reference proteome</keyword>
<dbReference type="AlphaFoldDB" id="A0AAV1B598"/>